<comment type="caution">
    <text evidence="1">The sequence shown here is derived from an EMBL/GenBank/DDBJ whole genome shotgun (WGS) entry which is preliminary data.</text>
</comment>
<reference evidence="1 2" key="1">
    <citation type="submission" date="2021-08" db="EMBL/GenBank/DDBJ databases">
        <title>Novel members of of the genus Stenotrophomonas from differernt environment.</title>
        <authorList>
            <person name="Deng Y."/>
        </authorList>
    </citation>
    <scope>NUCLEOTIDE SEQUENCE [LARGE SCALE GENOMIC DNA]</scope>
    <source>
        <strain evidence="1 2">CPCC 101365</strain>
    </source>
</reference>
<dbReference type="Proteomes" id="UP001431235">
    <property type="component" value="Unassembled WGS sequence"/>
</dbReference>
<proteinExistence type="predicted"/>
<gene>
    <name evidence="1" type="ORF">K5L01_00940</name>
</gene>
<evidence type="ECO:0000313" key="2">
    <source>
        <dbReference type="Proteomes" id="UP001431235"/>
    </source>
</evidence>
<accession>A0ABT0SDW8</accession>
<sequence>MGLDMYAFSLDRSAAFRFATDVLNYRIPKDGKDLPTGAITTGRPSEVEAYLVDPSLNGLLGLLAMPVSHLATSDIGAAFLDSKYVLPGSTLLHRWRKHPNLHGWMHRRWASPLATPSQAKRLFNQRHRVVLSTRSLIELERAVLRGKLPRTTGPGFGESDGSERTGDLEFIAKAREALAADKFVYYTSWW</sequence>
<organism evidence="1 2">
    <name type="scientific">Stenotrophomonas mori</name>
    <dbReference type="NCBI Taxonomy" id="2871096"/>
    <lineage>
        <taxon>Bacteria</taxon>
        <taxon>Pseudomonadati</taxon>
        <taxon>Pseudomonadota</taxon>
        <taxon>Gammaproteobacteria</taxon>
        <taxon>Lysobacterales</taxon>
        <taxon>Lysobacteraceae</taxon>
        <taxon>Stenotrophomonas</taxon>
    </lineage>
</organism>
<keyword evidence="2" id="KW-1185">Reference proteome</keyword>
<dbReference type="RefSeq" id="WP_250061093.1">
    <property type="nucleotide sequence ID" value="NZ_JAIKTS010000001.1"/>
</dbReference>
<evidence type="ECO:0000313" key="1">
    <source>
        <dbReference type="EMBL" id="MCL7713224.1"/>
    </source>
</evidence>
<dbReference type="EMBL" id="JAIKTS010000001">
    <property type="protein sequence ID" value="MCL7713224.1"/>
    <property type="molecule type" value="Genomic_DNA"/>
</dbReference>
<protein>
    <submittedName>
        <fullName evidence="1">Uncharacterized protein</fullName>
    </submittedName>
</protein>
<name>A0ABT0SDW8_9GAMM</name>